<dbReference type="EMBL" id="KI669510">
    <property type="protein sequence ID" value="OCF32245.1"/>
    <property type="molecule type" value="Genomic_DNA"/>
</dbReference>
<keyword evidence="3 6" id="KW-1133">Transmembrane helix</keyword>
<protein>
    <submittedName>
        <fullName evidence="7">Uncharacterized protein</fullName>
    </submittedName>
</protein>
<dbReference type="PANTHER" id="PTHR31162">
    <property type="entry name" value="MALIC ACID TRANSPORT PROTEIN-RELATED"/>
    <property type="match status" value="1"/>
</dbReference>
<evidence type="ECO:0000256" key="4">
    <source>
        <dbReference type="ARBA" id="ARBA00023136"/>
    </source>
</evidence>
<evidence type="ECO:0000256" key="3">
    <source>
        <dbReference type="ARBA" id="ARBA00022989"/>
    </source>
</evidence>
<comment type="subcellular location">
    <subcellularLocation>
        <location evidence="1">Membrane</location>
        <topology evidence="1">Multi-pass membrane protein</topology>
    </subcellularLocation>
</comment>
<dbReference type="GO" id="GO:0016020">
    <property type="term" value="C:membrane"/>
    <property type="evidence" value="ECO:0007669"/>
    <property type="project" value="UniProtKB-SubCell"/>
</dbReference>
<evidence type="ECO:0000313" key="8">
    <source>
        <dbReference type="Proteomes" id="UP000092666"/>
    </source>
</evidence>
<feature type="transmembrane region" description="Helical" evidence="6">
    <location>
        <begin position="299"/>
        <end position="325"/>
    </location>
</feature>
<feature type="transmembrane region" description="Helical" evidence="6">
    <location>
        <begin position="64"/>
        <end position="86"/>
    </location>
</feature>
<organism evidence="7 8">
    <name type="scientific">Kwoniella heveanensis BCC8398</name>
    <dbReference type="NCBI Taxonomy" id="1296120"/>
    <lineage>
        <taxon>Eukaryota</taxon>
        <taxon>Fungi</taxon>
        <taxon>Dikarya</taxon>
        <taxon>Basidiomycota</taxon>
        <taxon>Agaricomycotina</taxon>
        <taxon>Tremellomycetes</taxon>
        <taxon>Tremellales</taxon>
        <taxon>Cryptococcaceae</taxon>
        <taxon>Kwoniella</taxon>
    </lineage>
</organism>
<dbReference type="InterPro" id="IPR004695">
    <property type="entry name" value="SLAC1/Mae1/Ssu1/TehA"/>
</dbReference>
<feature type="transmembrane region" description="Helical" evidence="6">
    <location>
        <begin position="240"/>
        <end position="258"/>
    </location>
</feature>
<dbReference type="PANTHER" id="PTHR31162:SF0">
    <property type="entry name" value="MALIC ACID TRANSPORT PROTEIN"/>
    <property type="match status" value="1"/>
</dbReference>
<feature type="transmembrane region" description="Helical" evidence="6">
    <location>
        <begin position="337"/>
        <end position="356"/>
    </location>
</feature>
<evidence type="ECO:0000313" key="7">
    <source>
        <dbReference type="EMBL" id="OCF32245.1"/>
    </source>
</evidence>
<evidence type="ECO:0000256" key="2">
    <source>
        <dbReference type="ARBA" id="ARBA00022692"/>
    </source>
</evidence>
<accession>A0A1B9GN07</accession>
<dbReference type="InterPro" id="IPR038665">
    <property type="entry name" value="Voltage-dep_anion_channel_sf"/>
</dbReference>
<gene>
    <name evidence="7" type="ORF">I316_06160</name>
</gene>
<reference evidence="8" key="2">
    <citation type="submission" date="2013-12" db="EMBL/GenBank/DDBJ databases">
        <title>Evolution of pathogenesis and genome organization in the Tremellales.</title>
        <authorList>
            <person name="Cuomo C."/>
            <person name="Litvintseva A."/>
            <person name="Heitman J."/>
            <person name="Chen Y."/>
            <person name="Sun S."/>
            <person name="Springer D."/>
            <person name="Dromer F."/>
            <person name="Young S."/>
            <person name="Zeng Q."/>
            <person name="Chapman S."/>
            <person name="Gujja S."/>
            <person name="Saif S."/>
            <person name="Birren B."/>
        </authorList>
    </citation>
    <scope>NUCLEOTIDE SEQUENCE [LARGE SCALE GENOMIC DNA]</scope>
    <source>
        <strain evidence="8">BCC8398</strain>
    </source>
</reference>
<dbReference type="Pfam" id="PF03595">
    <property type="entry name" value="SLAC1"/>
    <property type="match status" value="1"/>
</dbReference>
<feature type="compositionally biased region" description="Acidic residues" evidence="5">
    <location>
        <begin position="410"/>
        <end position="419"/>
    </location>
</feature>
<evidence type="ECO:0000256" key="1">
    <source>
        <dbReference type="ARBA" id="ARBA00004141"/>
    </source>
</evidence>
<feature type="transmembrane region" description="Helical" evidence="6">
    <location>
        <begin position="107"/>
        <end position="124"/>
    </location>
</feature>
<feature type="transmembrane region" description="Helical" evidence="6">
    <location>
        <begin position="31"/>
        <end position="52"/>
    </location>
</feature>
<evidence type="ECO:0000256" key="6">
    <source>
        <dbReference type="SAM" id="Phobius"/>
    </source>
</evidence>
<keyword evidence="4 6" id="KW-0472">Membrane</keyword>
<name>A0A1B9GN07_9TREE</name>
<keyword evidence="8" id="KW-1185">Reference proteome</keyword>
<dbReference type="Proteomes" id="UP000092666">
    <property type="component" value="Unassembled WGS sequence"/>
</dbReference>
<feature type="region of interest" description="Disordered" evidence="5">
    <location>
        <begin position="406"/>
        <end position="435"/>
    </location>
</feature>
<dbReference type="STRING" id="1296120.A0A1B9GN07"/>
<dbReference type="OrthoDB" id="2901184at2759"/>
<dbReference type="InterPro" id="IPR030185">
    <property type="entry name" value="Mae1"/>
</dbReference>
<feature type="transmembrane region" description="Helical" evidence="6">
    <location>
        <begin position="368"/>
        <end position="392"/>
    </location>
</feature>
<keyword evidence="2 6" id="KW-0812">Transmembrane</keyword>
<dbReference type="Gene3D" id="1.50.10.150">
    <property type="entry name" value="Voltage-dependent anion channel"/>
    <property type="match status" value="1"/>
</dbReference>
<feature type="transmembrane region" description="Helical" evidence="6">
    <location>
        <begin position="130"/>
        <end position="153"/>
    </location>
</feature>
<reference evidence="7 8" key="1">
    <citation type="submission" date="2013-07" db="EMBL/GenBank/DDBJ databases">
        <title>The Genome Sequence of Cryptococcus heveanensis BCC8398.</title>
        <authorList>
            <consortium name="The Broad Institute Genome Sequencing Platform"/>
            <person name="Cuomo C."/>
            <person name="Litvintseva A."/>
            <person name="Chen Y."/>
            <person name="Heitman J."/>
            <person name="Sun S."/>
            <person name="Springer D."/>
            <person name="Dromer F."/>
            <person name="Young S.K."/>
            <person name="Zeng Q."/>
            <person name="Gargeya S."/>
            <person name="Fitzgerald M."/>
            <person name="Abouelleil A."/>
            <person name="Alvarado L."/>
            <person name="Berlin A.M."/>
            <person name="Chapman S.B."/>
            <person name="Dewar J."/>
            <person name="Goldberg J."/>
            <person name="Griggs A."/>
            <person name="Gujja S."/>
            <person name="Hansen M."/>
            <person name="Howarth C."/>
            <person name="Imamovic A."/>
            <person name="Larimer J."/>
            <person name="McCowan C."/>
            <person name="Murphy C."/>
            <person name="Pearson M."/>
            <person name="Priest M."/>
            <person name="Roberts A."/>
            <person name="Saif S."/>
            <person name="Shea T."/>
            <person name="Sykes S."/>
            <person name="Wortman J."/>
            <person name="Nusbaum C."/>
            <person name="Birren B."/>
        </authorList>
    </citation>
    <scope>NUCLEOTIDE SEQUENCE [LARGE SCALE GENOMIC DNA]</scope>
    <source>
        <strain evidence="7 8">BCC8398</strain>
    </source>
</reference>
<proteinExistence type="predicted"/>
<dbReference type="GO" id="GO:0015140">
    <property type="term" value="F:malate transmembrane transporter activity"/>
    <property type="evidence" value="ECO:0007669"/>
    <property type="project" value="InterPro"/>
</dbReference>
<sequence>MAEKELLDSRAPFRQTTFKQRLRETEWSKRWGWNLYTTAMGSGAVMACIYSVPYEFHGQKPAATVWFIVDICLFILCTVMTTIRAIKHTAVFRHSFYDQTEAPWMPTFNLSIATLIIGIIDLGIPKCGPWLITTAEVLFYIYMFIGACTALILQNTYRLLPRPLHLISPAECLEAFPLMLCGTIGSLLAPQVNKLRPDGALTILLFAIICQGLGLFISILKLSAWMLHHIVLPRAPSKTLPAYMIAAGVPGFTALALVNGGNAALEIFPTNGFLSAQAQGGIGIDPRIAAEVFAIVGHWFGLLMCGLFLWVVLIYVGWGFFNMVSMARNGYLGQYNLAWWAWTFPLTGMISCWGQWAKYFPSKAFGVLNIIGTLFVLCIWIFNIIGTGVLLYNGILPGVPEEFVPTHNDEDGELATDDLEPIRRRRRRGAEDQES</sequence>
<feature type="transmembrane region" description="Helical" evidence="6">
    <location>
        <begin position="200"/>
        <end position="220"/>
    </location>
</feature>
<dbReference type="AlphaFoldDB" id="A0A1B9GN07"/>
<evidence type="ECO:0000256" key="5">
    <source>
        <dbReference type="SAM" id="MobiDB-lite"/>
    </source>
</evidence>